<comment type="caution">
    <text evidence="1">The sequence shown here is derived from an EMBL/GenBank/DDBJ whole genome shotgun (WGS) entry which is preliminary data.</text>
</comment>
<dbReference type="EMBL" id="CAAE01009713">
    <property type="protein sequence ID" value="CAF92253.1"/>
    <property type="molecule type" value="Genomic_DNA"/>
</dbReference>
<sequence length="76" mass="8825">MVFQVQVKPKKDVSLLDLDDSLRRNEISCLRESRSCFLKACERQVWPTRGQLVFLFIRACFYSAQPSFQPVSALLD</sequence>
<name>Q4T4C9_TETNG</name>
<reference evidence="1" key="1">
    <citation type="journal article" date="2004" name="Nature">
        <title>Genome duplication in the teleost fish Tetraodon nigroviridis reveals the early vertebrate proto-karyotype.</title>
        <authorList>
            <person name="Jaillon O."/>
            <person name="Aury J.-M."/>
            <person name="Brunet F."/>
            <person name="Petit J.-L."/>
            <person name="Stange-Thomann N."/>
            <person name="Mauceli E."/>
            <person name="Bouneau L."/>
            <person name="Fischer C."/>
            <person name="Ozouf-Costaz C."/>
            <person name="Bernot A."/>
            <person name="Nicaud S."/>
            <person name="Jaffe D."/>
            <person name="Fisher S."/>
            <person name="Lutfalla G."/>
            <person name="Dossat C."/>
            <person name="Segurens B."/>
            <person name="Dasilva C."/>
            <person name="Salanoubat M."/>
            <person name="Levy M."/>
            <person name="Boudet N."/>
            <person name="Castellano S."/>
            <person name="Anthouard V."/>
            <person name="Jubin C."/>
            <person name="Castelli V."/>
            <person name="Katinka M."/>
            <person name="Vacherie B."/>
            <person name="Biemont C."/>
            <person name="Skalli Z."/>
            <person name="Cattolico L."/>
            <person name="Poulain J."/>
            <person name="De Berardinis V."/>
            <person name="Cruaud C."/>
            <person name="Duprat S."/>
            <person name="Brottier P."/>
            <person name="Coutanceau J.-P."/>
            <person name="Gouzy J."/>
            <person name="Parra G."/>
            <person name="Lardier G."/>
            <person name="Chapple C."/>
            <person name="McKernan K.J."/>
            <person name="McEwan P."/>
            <person name="Bosak S."/>
            <person name="Kellis M."/>
            <person name="Volff J.-N."/>
            <person name="Guigo R."/>
            <person name="Zody M.C."/>
            <person name="Mesirov J."/>
            <person name="Lindblad-Toh K."/>
            <person name="Birren B."/>
            <person name="Nusbaum C."/>
            <person name="Kahn D."/>
            <person name="Robinson-Rechavi M."/>
            <person name="Laudet V."/>
            <person name="Schachter V."/>
            <person name="Quetier F."/>
            <person name="Saurin W."/>
            <person name="Scarpelli C."/>
            <person name="Wincker P."/>
            <person name="Lander E.S."/>
            <person name="Weissenbach J."/>
            <person name="Roest Crollius H."/>
        </authorList>
    </citation>
    <scope>NUCLEOTIDE SEQUENCE [LARGE SCALE GENOMIC DNA]</scope>
</reference>
<organism evidence="1">
    <name type="scientific">Tetraodon nigroviridis</name>
    <name type="common">Spotted green pufferfish</name>
    <name type="synonym">Chelonodon nigroviridis</name>
    <dbReference type="NCBI Taxonomy" id="99883"/>
    <lineage>
        <taxon>Eukaryota</taxon>
        <taxon>Metazoa</taxon>
        <taxon>Chordata</taxon>
        <taxon>Craniata</taxon>
        <taxon>Vertebrata</taxon>
        <taxon>Euteleostomi</taxon>
        <taxon>Actinopterygii</taxon>
        <taxon>Neopterygii</taxon>
        <taxon>Teleostei</taxon>
        <taxon>Neoteleostei</taxon>
        <taxon>Acanthomorphata</taxon>
        <taxon>Eupercaria</taxon>
        <taxon>Tetraodontiformes</taxon>
        <taxon>Tetradontoidea</taxon>
        <taxon>Tetraodontidae</taxon>
        <taxon>Tetraodon</taxon>
    </lineage>
</organism>
<evidence type="ECO:0000313" key="1">
    <source>
        <dbReference type="EMBL" id="CAF92253.1"/>
    </source>
</evidence>
<dbReference type="AlphaFoldDB" id="Q4T4C9"/>
<protein>
    <submittedName>
        <fullName evidence="1">(spotted green pufferfish) hypothetical protein</fullName>
    </submittedName>
</protein>
<accession>Q4T4C9</accession>
<gene>
    <name evidence="1" type="ORF">GSTENG00007385001</name>
</gene>
<proteinExistence type="predicted"/>
<dbReference type="KEGG" id="tng:GSTEN00007385G001"/>
<reference evidence="1" key="2">
    <citation type="submission" date="2004-02" db="EMBL/GenBank/DDBJ databases">
        <authorList>
            <consortium name="Genoscope"/>
            <consortium name="Whitehead Institute Centre for Genome Research"/>
        </authorList>
    </citation>
    <scope>NUCLEOTIDE SEQUENCE</scope>
</reference>